<feature type="transmembrane region" description="Helical" evidence="8">
    <location>
        <begin position="6"/>
        <end position="22"/>
    </location>
</feature>
<evidence type="ECO:0000313" key="10">
    <source>
        <dbReference type="EMBL" id="GFO57738.1"/>
    </source>
</evidence>
<evidence type="ECO:0000313" key="11">
    <source>
        <dbReference type="Proteomes" id="UP000556026"/>
    </source>
</evidence>
<evidence type="ECO:0000256" key="3">
    <source>
        <dbReference type="ARBA" id="ARBA00022475"/>
    </source>
</evidence>
<evidence type="ECO:0000256" key="1">
    <source>
        <dbReference type="ARBA" id="ARBA00004651"/>
    </source>
</evidence>
<evidence type="ECO:0000256" key="5">
    <source>
        <dbReference type="ARBA" id="ARBA00022989"/>
    </source>
</evidence>
<proteinExistence type="inferred from homology"/>
<keyword evidence="3" id="KW-1003">Cell membrane</keyword>
<keyword evidence="11" id="KW-1185">Reference proteome</keyword>
<feature type="domain" description="NADH:quinone oxidoreductase/Mrp antiporter transmembrane" evidence="9">
    <location>
        <begin position="131"/>
        <end position="408"/>
    </location>
</feature>
<evidence type="ECO:0000256" key="2">
    <source>
        <dbReference type="ARBA" id="ARBA00005346"/>
    </source>
</evidence>
<feature type="transmembrane region" description="Helical" evidence="8">
    <location>
        <begin position="375"/>
        <end position="397"/>
    </location>
</feature>
<comment type="subcellular location">
    <subcellularLocation>
        <location evidence="1">Cell membrane</location>
        <topology evidence="1">Multi-pass membrane protein</topology>
    </subcellularLocation>
    <subcellularLocation>
        <location evidence="7">Membrane</location>
        <topology evidence="7">Multi-pass membrane protein</topology>
    </subcellularLocation>
</comment>
<evidence type="ECO:0000256" key="8">
    <source>
        <dbReference type="SAM" id="Phobius"/>
    </source>
</evidence>
<dbReference type="Pfam" id="PF00361">
    <property type="entry name" value="Proton_antipo_M"/>
    <property type="match status" value="1"/>
</dbReference>
<dbReference type="AlphaFoldDB" id="A0A6V8MCM1"/>
<protein>
    <recommendedName>
        <fullName evidence="9">NADH:quinone oxidoreductase/Mrp antiporter transmembrane domain-containing protein</fullName>
    </recommendedName>
</protein>
<feature type="transmembrane region" description="Helical" evidence="8">
    <location>
        <begin position="331"/>
        <end position="355"/>
    </location>
</feature>
<sequence length="605" mass="64305">MEQLAPLPVVIPLIMAALSVLVEKLPGKHRLLDLLGLGTVGTVLAIDLKLVGLSFEKTLVYWFGGWLPRNGFPLGIAFAIDPAAAGLAGFAALLTLLGLIFSWHYFRSIGSHYHCLMLLFLGSMQGFCLTGDLFNLFVFFELMGVAAYALTGYKIEDTGPLEGALNFAVLNSIGAFLVLLGLGMIYSRTGGLNLAWIGTQCASQGADLTLQAAFMLLCIGFLVKAAVIPFHFWLPDAHAVAPTPASLLFSGIMVELGIYAVARCYWTLLADQEAVSWMGTLFLSLGLATALLGAGMAFVQRHLKRLLAYSTVSHSGMMLAAFALADPGALGGFFLYLFGHGFVKGGLFIATGIVLHRLKSVDEDQLRGRGRELWLTGPLFCLGGLVLAGVPPFGTWVGKALIEQRAEALGYPLVTPVLLISSALTGAAVLRAGLGIFYGAGSPNFLSACAPATGDQELPETAKALDRTPFVMALPLCLLFAAALGTGAFEELSRRVLLASARFCHSEGYRLAVLAGRAGAVTPLPLPQLEWQKGLLSGAAALAAALLALFGLPLPAWLQRPYKQFFQGVLRVLRTLHSGYVGDYVIWFLLGSAALLLATWVNSGL</sequence>
<dbReference type="GO" id="GO:0042773">
    <property type="term" value="P:ATP synthesis coupled electron transport"/>
    <property type="evidence" value="ECO:0007669"/>
    <property type="project" value="InterPro"/>
</dbReference>
<dbReference type="Proteomes" id="UP000556026">
    <property type="component" value="Unassembled WGS sequence"/>
</dbReference>
<dbReference type="InterPro" id="IPR003918">
    <property type="entry name" value="NADH_UbQ_OxRdtase"/>
</dbReference>
<dbReference type="GO" id="GO:0008137">
    <property type="term" value="F:NADH dehydrogenase (ubiquinone) activity"/>
    <property type="evidence" value="ECO:0007669"/>
    <property type="project" value="InterPro"/>
</dbReference>
<gene>
    <name evidence="10" type="ORF">GMST_00630</name>
</gene>
<dbReference type="InterPro" id="IPR050586">
    <property type="entry name" value="CPA3_Na-H_Antiporter_D"/>
</dbReference>
<feature type="transmembrane region" description="Helical" evidence="8">
    <location>
        <begin position="165"/>
        <end position="186"/>
    </location>
</feature>
<accession>A0A6V8MCM1</accession>
<organism evidence="10 11">
    <name type="scientific">Geomonas silvestris</name>
    <dbReference type="NCBI Taxonomy" id="2740184"/>
    <lineage>
        <taxon>Bacteria</taxon>
        <taxon>Pseudomonadati</taxon>
        <taxon>Thermodesulfobacteriota</taxon>
        <taxon>Desulfuromonadia</taxon>
        <taxon>Geobacterales</taxon>
        <taxon>Geobacteraceae</taxon>
        <taxon>Geomonas</taxon>
    </lineage>
</organism>
<reference evidence="11" key="1">
    <citation type="submission" date="2020-06" db="EMBL/GenBank/DDBJ databases">
        <title>Draft genomic sequence of Geomonas sp. Red330.</title>
        <authorList>
            <person name="Itoh H."/>
            <person name="Zhenxing X."/>
            <person name="Ushijima N."/>
            <person name="Masuda Y."/>
            <person name="Shiratori Y."/>
            <person name="Senoo K."/>
        </authorList>
    </citation>
    <scope>NUCLEOTIDE SEQUENCE [LARGE SCALE GENOMIC DNA]</scope>
    <source>
        <strain evidence="11">Red330</strain>
    </source>
</reference>
<feature type="transmembrane region" description="Helical" evidence="8">
    <location>
        <begin position="34"/>
        <end position="55"/>
    </location>
</feature>
<feature type="transmembrane region" description="Helical" evidence="8">
    <location>
        <begin position="535"/>
        <end position="558"/>
    </location>
</feature>
<dbReference type="GO" id="GO:0005886">
    <property type="term" value="C:plasma membrane"/>
    <property type="evidence" value="ECO:0007669"/>
    <property type="project" value="UniProtKB-SubCell"/>
</dbReference>
<comment type="similarity">
    <text evidence="2">Belongs to the CPA3 antiporters (TC 2.A.63) subunit D family.</text>
</comment>
<feature type="transmembrane region" description="Helical" evidence="8">
    <location>
        <begin position="75"/>
        <end position="99"/>
    </location>
</feature>
<evidence type="ECO:0000256" key="6">
    <source>
        <dbReference type="ARBA" id="ARBA00023136"/>
    </source>
</evidence>
<keyword evidence="5 8" id="KW-1133">Transmembrane helix</keyword>
<dbReference type="PRINTS" id="PR01437">
    <property type="entry name" value="NUOXDRDTASE4"/>
</dbReference>
<dbReference type="PANTHER" id="PTHR42703:SF1">
    <property type="entry name" value="NA(+)_H(+) ANTIPORTER SUBUNIT D1"/>
    <property type="match status" value="1"/>
</dbReference>
<keyword evidence="4 7" id="KW-0812">Transmembrane</keyword>
<feature type="transmembrane region" description="Helical" evidence="8">
    <location>
        <begin position="306"/>
        <end position="325"/>
    </location>
</feature>
<dbReference type="InterPro" id="IPR001750">
    <property type="entry name" value="ND/Mrp_TM"/>
</dbReference>
<comment type="caution">
    <text evidence="10">The sequence shown here is derived from an EMBL/GenBank/DDBJ whole genome shotgun (WGS) entry which is preliminary data.</text>
</comment>
<feature type="transmembrane region" description="Helical" evidence="8">
    <location>
        <begin position="470"/>
        <end position="489"/>
    </location>
</feature>
<evidence type="ECO:0000256" key="7">
    <source>
        <dbReference type="RuleBase" id="RU000320"/>
    </source>
</evidence>
<keyword evidence="6 8" id="KW-0472">Membrane</keyword>
<evidence type="ECO:0000256" key="4">
    <source>
        <dbReference type="ARBA" id="ARBA00022692"/>
    </source>
</evidence>
<evidence type="ECO:0000259" key="9">
    <source>
        <dbReference type="Pfam" id="PF00361"/>
    </source>
</evidence>
<name>A0A6V8MCM1_9BACT</name>
<feature type="transmembrane region" description="Helical" evidence="8">
    <location>
        <begin position="212"/>
        <end position="234"/>
    </location>
</feature>
<feature type="transmembrane region" description="Helical" evidence="8">
    <location>
        <begin position="133"/>
        <end position="153"/>
    </location>
</feature>
<dbReference type="RefSeq" id="WP_183352533.1">
    <property type="nucleotide sequence ID" value="NZ_BLXX01000001.1"/>
</dbReference>
<feature type="transmembrane region" description="Helical" evidence="8">
    <location>
        <begin position="274"/>
        <end position="299"/>
    </location>
</feature>
<dbReference type="PANTHER" id="PTHR42703">
    <property type="entry name" value="NADH DEHYDROGENASE"/>
    <property type="match status" value="1"/>
</dbReference>
<dbReference type="EMBL" id="BLXX01000001">
    <property type="protein sequence ID" value="GFO57738.1"/>
    <property type="molecule type" value="Genomic_DNA"/>
</dbReference>
<feature type="transmembrane region" description="Helical" evidence="8">
    <location>
        <begin position="409"/>
        <end position="430"/>
    </location>
</feature>
<feature type="transmembrane region" description="Helical" evidence="8">
    <location>
        <begin position="579"/>
        <end position="601"/>
    </location>
</feature>